<dbReference type="InterPro" id="IPR010326">
    <property type="entry name" value="EXOC3/Sec6"/>
</dbReference>
<dbReference type="Gene3D" id="1.10.357.50">
    <property type="match status" value="1"/>
</dbReference>
<evidence type="ECO:0000256" key="2">
    <source>
        <dbReference type="ARBA" id="ARBA00022448"/>
    </source>
</evidence>
<sequence>MPSPEIERISQLLKDDVSVEGIRKIREGLIKQKSTVEYQLNKQSKARFQDAQSCLQLMTQAQRNMKSLKEDLRKVDGLSKENRSSIKRYDVINDATRLHELMENTLTIHQKIIQYNDFLNQLEMLLDHELSQDTLESGCPNLLKIHYMITTARDFHDQMTVLASISSSDVQTTMSKVFQRVPGCVEKFNRLLRDITYDIIEAVRTENQSLLIRLFKVIHLEECEDIKIVATRNIIKAQEIELESKRFRKISNKVSSLDIDHIKNLEYPTPMGIATEINKGTIQTRTLPRGYKNVFFTTIKKAIQEMFTEVRNEYSGDKKFEVLNNLDWVFNELIVVRDHVTPLGPAHWKLFDRYFEFYYDEVHKLITELVESEPETIVILDILDYDKNFQSVLKKDFGFTKDNIKSIIGDTEKEQLLSDYLTLILNKMREWIGNLEKTEIIIFTERSSPPHIDSDSWLFLDGTKTCFQMFNQQVEVAAGSGQAKILVGVVERFCNLLISRQEIWVKTINDQLEKCIDFNHRFEESPESFTKENGFPGGLVEYLVAVANDQMKAADYAVAISQKYGSYVSKVHERTITAQIEKTLDGFAYVAKCATSGICQLIFDDLRSPYAEIFDKSWYGGNQTQQIASTIQEYLNDIKDQMNPFIFFSLVETAVEETLLRYVQCLKYDHSIKNKGNKFLDCIRRDFKIFYQVFVEYVPAEEKVMIDDKFKFAEYFIDLCCDTLDTLLDSWKLCLDTYWDCPLSLLQHILKSRKDVDKSDMKRILAQAEVIQTNPQRIAQLKSIDVPATFICRF</sequence>
<reference evidence="5 6" key="1">
    <citation type="submission" date="2014-03" db="EMBL/GenBank/DDBJ databases">
        <title>The genome of Kluyveromyces dobzhanskii.</title>
        <authorList>
            <person name="Nystedt B."/>
            <person name="Astrom S."/>
        </authorList>
    </citation>
    <scope>NUCLEOTIDE SEQUENCE [LARGE SCALE GENOMIC DNA]</scope>
    <source>
        <strain evidence="5 6">CBS 2104</strain>
    </source>
</reference>
<organism evidence="5 6">
    <name type="scientific">Kluyveromyces dobzhanskii CBS 2104</name>
    <dbReference type="NCBI Taxonomy" id="1427455"/>
    <lineage>
        <taxon>Eukaryota</taxon>
        <taxon>Fungi</taxon>
        <taxon>Dikarya</taxon>
        <taxon>Ascomycota</taxon>
        <taxon>Saccharomycotina</taxon>
        <taxon>Saccharomycetes</taxon>
        <taxon>Saccharomycetales</taxon>
        <taxon>Saccharomycetaceae</taxon>
        <taxon>Kluyveromyces</taxon>
    </lineage>
</organism>
<dbReference type="GO" id="GO:0000145">
    <property type="term" value="C:exocyst"/>
    <property type="evidence" value="ECO:0007669"/>
    <property type="project" value="InterPro"/>
</dbReference>
<dbReference type="AlphaFoldDB" id="A0A0A8L4F3"/>
<evidence type="ECO:0000256" key="4">
    <source>
        <dbReference type="SAM" id="Coils"/>
    </source>
</evidence>
<dbReference type="GO" id="GO:0000149">
    <property type="term" value="F:SNARE binding"/>
    <property type="evidence" value="ECO:0007669"/>
    <property type="project" value="TreeGrafter"/>
</dbReference>
<dbReference type="PANTHER" id="PTHR21292:SF1">
    <property type="entry name" value="EXOCYST COMPLEX COMPONENT 3"/>
    <property type="match status" value="1"/>
</dbReference>
<dbReference type="OrthoDB" id="190098at2759"/>
<evidence type="ECO:0000313" key="5">
    <source>
        <dbReference type="EMBL" id="CDO93076.1"/>
    </source>
</evidence>
<dbReference type="InterPro" id="IPR042532">
    <property type="entry name" value="EXOC3/Sec6_C"/>
</dbReference>
<dbReference type="EMBL" id="CCBQ010000019">
    <property type="protein sequence ID" value="CDO93076.1"/>
    <property type="molecule type" value="Genomic_DNA"/>
</dbReference>
<name>A0A0A8L4F3_9SACH</name>
<evidence type="ECO:0000256" key="3">
    <source>
        <dbReference type="ARBA" id="ARBA00022483"/>
    </source>
</evidence>
<keyword evidence="3" id="KW-0268">Exocytosis</keyword>
<comment type="similarity">
    <text evidence="1">Belongs to the SEC6 family.</text>
</comment>
<dbReference type="GO" id="GO:0051601">
    <property type="term" value="P:exocyst localization"/>
    <property type="evidence" value="ECO:0007669"/>
    <property type="project" value="TreeGrafter"/>
</dbReference>
<comment type="caution">
    <text evidence="5">The sequence shown here is derived from an EMBL/GenBank/DDBJ whole genome shotgun (WGS) entry which is preliminary data.</text>
</comment>
<dbReference type="Gene3D" id="1.10.357.70">
    <property type="entry name" value="Exocyst complex component Sec6, C-terminal domain"/>
    <property type="match status" value="1"/>
</dbReference>
<keyword evidence="6" id="KW-1185">Reference proteome</keyword>
<evidence type="ECO:0000313" key="6">
    <source>
        <dbReference type="Proteomes" id="UP000031516"/>
    </source>
</evidence>
<dbReference type="Pfam" id="PF06046">
    <property type="entry name" value="Sec6"/>
    <property type="match status" value="1"/>
</dbReference>
<protein>
    <submittedName>
        <fullName evidence="5">WGS project CCBQ000000000 data, contig 00099</fullName>
    </submittedName>
</protein>
<feature type="coiled-coil region" evidence="4">
    <location>
        <begin position="51"/>
        <end position="78"/>
    </location>
</feature>
<gene>
    <name evidence="5" type="ORF">KLDO_g1381</name>
</gene>
<dbReference type="Proteomes" id="UP000031516">
    <property type="component" value="Unassembled WGS sequence"/>
</dbReference>
<evidence type="ECO:0000256" key="1">
    <source>
        <dbReference type="ARBA" id="ARBA00009447"/>
    </source>
</evidence>
<keyword evidence="4" id="KW-0175">Coiled coil</keyword>
<dbReference type="PANTHER" id="PTHR21292">
    <property type="entry name" value="EXOCYST COMPLEX COMPONENT SEC6-RELATED"/>
    <property type="match status" value="1"/>
</dbReference>
<proteinExistence type="inferred from homology"/>
<accession>A0A0A8L4F3</accession>
<keyword evidence="2" id="KW-0813">Transport</keyword>
<dbReference type="GO" id="GO:0006887">
    <property type="term" value="P:exocytosis"/>
    <property type="evidence" value="ECO:0007669"/>
    <property type="project" value="UniProtKB-KW"/>
</dbReference>
<dbReference type="FunFam" id="1.10.357.50:FF:000006">
    <property type="entry name" value="Exocyst complex component sec6"/>
    <property type="match status" value="1"/>
</dbReference>